<dbReference type="InterPro" id="IPR002937">
    <property type="entry name" value="Amino_oxidase"/>
</dbReference>
<dbReference type="EMBL" id="JAUDUY010000001">
    <property type="protein sequence ID" value="MDM9630470.1"/>
    <property type="molecule type" value="Genomic_DNA"/>
</dbReference>
<comment type="caution">
    <text evidence="2">The sequence shown here is derived from an EMBL/GenBank/DDBJ whole genome shotgun (WGS) entry which is preliminary data.</text>
</comment>
<gene>
    <name evidence="2" type="ORF">QU605_03255</name>
</gene>
<dbReference type="SUPFAM" id="SSF51905">
    <property type="entry name" value="FAD/NAD(P)-binding domain"/>
    <property type="match status" value="1"/>
</dbReference>
<dbReference type="RefSeq" id="WP_289723825.1">
    <property type="nucleotide sequence ID" value="NZ_JAUDUY010000001.1"/>
</dbReference>
<reference evidence="2" key="1">
    <citation type="submission" date="2023-06" db="EMBL/GenBank/DDBJ databases">
        <title>Robiginitalea aurantiacus sp. nov. and Algoriphagus sediminis sp. nov., isolated from coastal sediment.</title>
        <authorList>
            <person name="Zhou Z.Y."/>
            <person name="An J."/>
            <person name="Jia Y.W."/>
            <person name="Du Z.J."/>
        </authorList>
    </citation>
    <scope>NUCLEOTIDE SEQUENCE</scope>
    <source>
        <strain evidence="2">M39</strain>
    </source>
</reference>
<sequence length="410" mass="44992">MNTTADQIYIVGTGISGLVAARTLEKKGYAPVILESSDRPGGRVKSDTESGVVYDHGFQVLLTAYPQARRHLDFDKLNLRRFLPGALVFNTGTPQRIGDPLRNFSSLLPTLNSKVGTLKDKWKIFRLSSGLKQKSVDEIFATPEQTTLQYLEAYGFSDQVIRTFFKPFFGGIFLEEALSTSSRMFEFTFKMFSEGYAAIPDSGIGAIAAQLVAGLNRTTIRYNQPVQQVTSGAVILKGGEKLPSRATLITVPFNPETGELRESGVAWERCDNLYFNVSKRTFEEGVIALVADPDALINNLYFPFGQNAEGCPVLSVTVVKKHALSKAELIQRVSEDLERYCGIKTKSFLKHYAVERALPKRGDLKMKPVEVQSLDFDNLFLAGDYLLNGSLNAAMASGEAAAEALAASLA</sequence>
<evidence type="ECO:0000259" key="1">
    <source>
        <dbReference type="Pfam" id="PF01593"/>
    </source>
</evidence>
<dbReference type="InterPro" id="IPR036188">
    <property type="entry name" value="FAD/NAD-bd_sf"/>
</dbReference>
<organism evidence="2 3">
    <name type="scientific">Robiginitalea aurantiaca</name>
    <dbReference type="NCBI Taxonomy" id="3056915"/>
    <lineage>
        <taxon>Bacteria</taxon>
        <taxon>Pseudomonadati</taxon>
        <taxon>Bacteroidota</taxon>
        <taxon>Flavobacteriia</taxon>
        <taxon>Flavobacteriales</taxon>
        <taxon>Flavobacteriaceae</taxon>
        <taxon>Robiginitalea</taxon>
    </lineage>
</organism>
<proteinExistence type="predicted"/>
<evidence type="ECO:0000313" key="2">
    <source>
        <dbReference type="EMBL" id="MDM9630470.1"/>
    </source>
</evidence>
<keyword evidence="3" id="KW-1185">Reference proteome</keyword>
<dbReference type="Proteomes" id="UP001174839">
    <property type="component" value="Unassembled WGS sequence"/>
</dbReference>
<name>A0ABT7WC35_9FLAO</name>
<dbReference type="Gene3D" id="3.50.50.60">
    <property type="entry name" value="FAD/NAD(P)-binding domain"/>
    <property type="match status" value="1"/>
</dbReference>
<dbReference type="PANTHER" id="PTHR42841">
    <property type="entry name" value="AMINE OXIDASE"/>
    <property type="match status" value="1"/>
</dbReference>
<feature type="domain" description="Amine oxidase" evidence="1">
    <location>
        <begin position="15"/>
        <end position="405"/>
    </location>
</feature>
<accession>A0ABT7WC35</accession>
<dbReference type="Pfam" id="PF01593">
    <property type="entry name" value="Amino_oxidase"/>
    <property type="match status" value="1"/>
</dbReference>
<protein>
    <submittedName>
        <fullName evidence="2">FAD-dependent oxidoreductase</fullName>
    </submittedName>
</protein>
<evidence type="ECO:0000313" key="3">
    <source>
        <dbReference type="Proteomes" id="UP001174839"/>
    </source>
</evidence>